<evidence type="ECO:0000256" key="1">
    <source>
        <dbReference type="SAM" id="MobiDB-lite"/>
    </source>
</evidence>
<feature type="compositionally biased region" description="Low complexity" evidence="1">
    <location>
        <begin position="339"/>
        <end position="361"/>
    </location>
</feature>
<name>A0A5C3L9P4_COPMA</name>
<dbReference type="EMBL" id="ML210149">
    <property type="protein sequence ID" value="TFK29480.1"/>
    <property type="molecule type" value="Genomic_DNA"/>
</dbReference>
<protein>
    <submittedName>
        <fullName evidence="2">Uncharacterized protein</fullName>
    </submittedName>
</protein>
<dbReference type="AlphaFoldDB" id="A0A5C3L9P4"/>
<gene>
    <name evidence="2" type="ORF">FA15DRAFT_752610</name>
</gene>
<proteinExistence type="predicted"/>
<feature type="region of interest" description="Disordered" evidence="1">
    <location>
        <begin position="337"/>
        <end position="370"/>
    </location>
</feature>
<accession>A0A5C3L9P4</accession>
<dbReference type="Proteomes" id="UP000307440">
    <property type="component" value="Unassembled WGS sequence"/>
</dbReference>
<keyword evidence="3" id="KW-1185">Reference proteome</keyword>
<organism evidence="2 3">
    <name type="scientific">Coprinopsis marcescibilis</name>
    <name type="common">Agaric fungus</name>
    <name type="synonym">Psathyrella marcescibilis</name>
    <dbReference type="NCBI Taxonomy" id="230819"/>
    <lineage>
        <taxon>Eukaryota</taxon>
        <taxon>Fungi</taxon>
        <taxon>Dikarya</taxon>
        <taxon>Basidiomycota</taxon>
        <taxon>Agaricomycotina</taxon>
        <taxon>Agaricomycetes</taxon>
        <taxon>Agaricomycetidae</taxon>
        <taxon>Agaricales</taxon>
        <taxon>Agaricineae</taxon>
        <taxon>Psathyrellaceae</taxon>
        <taxon>Coprinopsis</taxon>
    </lineage>
</organism>
<dbReference type="OrthoDB" id="3143319at2759"/>
<evidence type="ECO:0000313" key="3">
    <source>
        <dbReference type="Proteomes" id="UP000307440"/>
    </source>
</evidence>
<sequence>MASAVPPPTEWAPNITVHHYTAEEAISASAPRSALNSSSSSSGDLVSAARALVASCATKSPAVCNEWKDTHAENENSGRWSIGAVVYEYRLSPPPTPTEYLKCASKTLKEWGSSVTSDEIWSLLELEEFVHCTTTSLTPGPTTASPATDRLQEIGSLKRPRTEDIGASVQPKTVPVELEPEPRPAKRQKLDYGSLNDLIPHPHIHPTVVSKPKAHSKSALQEYSRNKPTILSPHDSLPPAPTYGRRGWIIPVRGNLPWEGSTRAYVLDDNTYNNANIELETSVVKKPKPMPPGLGGDAPILWSRAALKSFWSFLLAIQKAGAIGPIGVSFHLAPSTAHSSDSSESGQKSSKSSSTGSSVPSRQEQDLATRSVSSRLNAVDYIKVYHEASKSMTFRTVFDLWSCEYQNDAGGREKIRVLKGARLVLVDHLSQGLLIS</sequence>
<feature type="region of interest" description="Disordered" evidence="1">
    <location>
        <begin position="158"/>
        <end position="185"/>
    </location>
</feature>
<dbReference type="STRING" id="230819.A0A5C3L9P4"/>
<reference evidence="2 3" key="1">
    <citation type="journal article" date="2019" name="Nat. Ecol. Evol.">
        <title>Megaphylogeny resolves global patterns of mushroom evolution.</title>
        <authorList>
            <person name="Varga T."/>
            <person name="Krizsan K."/>
            <person name="Foldi C."/>
            <person name="Dima B."/>
            <person name="Sanchez-Garcia M."/>
            <person name="Sanchez-Ramirez S."/>
            <person name="Szollosi G.J."/>
            <person name="Szarkandi J.G."/>
            <person name="Papp V."/>
            <person name="Albert L."/>
            <person name="Andreopoulos W."/>
            <person name="Angelini C."/>
            <person name="Antonin V."/>
            <person name="Barry K.W."/>
            <person name="Bougher N.L."/>
            <person name="Buchanan P."/>
            <person name="Buyck B."/>
            <person name="Bense V."/>
            <person name="Catcheside P."/>
            <person name="Chovatia M."/>
            <person name="Cooper J."/>
            <person name="Damon W."/>
            <person name="Desjardin D."/>
            <person name="Finy P."/>
            <person name="Geml J."/>
            <person name="Haridas S."/>
            <person name="Hughes K."/>
            <person name="Justo A."/>
            <person name="Karasinski D."/>
            <person name="Kautmanova I."/>
            <person name="Kiss B."/>
            <person name="Kocsube S."/>
            <person name="Kotiranta H."/>
            <person name="LaButti K.M."/>
            <person name="Lechner B.E."/>
            <person name="Liimatainen K."/>
            <person name="Lipzen A."/>
            <person name="Lukacs Z."/>
            <person name="Mihaltcheva S."/>
            <person name="Morgado L.N."/>
            <person name="Niskanen T."/>
            <person name="Noordeloos M.E."/>
            <person name="Ohm R.A."/>
            <person name="Ortiz-Santana B."/>
            <person name="Ovrebo C."/>
            <person name="Racz N."/>
            <person name="Riley R."/>
            <person name="Savchenko A."/>
            <person name="Shiryaev A."/>
            <person name="Soop K."/>
            <person name="Spirin V."/>
            <person name="Szebenyi C."/>
            <person name="Tomsovsky M."/>
            <person name="Tulloss R.E."/>
            <person name="Uehling J."/>
            <person name="Grigoriev I.V."/>
            <person name="Vagvolgyi C."/>
            <person name="Papp T."/>
            <person name="Martin F.M."/>
            <person name="Miettinen O."/>
            <person name="Hibbett D.S."/>
            <person name="Nagy L.G."/>
        </authorList>
    </citation>
    <scope>NUCLEOTIDE SEQUENCE [LARGE SCALE GENOMIC DNA]</scope>
    <source>
        <strain evidence="2 3">CBS 121175</strain>
    </source>
</reference>
<evidence type="ECO:0000313" key="2">
    <source>
        <dbReference type="EMBL" id="TFK29480.1"/>
    </source>
</evidence>